<sequence length="150" mass="16000">MDHFFASNDLHGRRLRVNYAVDRARGGGLEVQVVMEVVTTMEEEITPVVSVADILVKRAGNHGGGKTGGFNSRNYGVGDVESVQDENTGFCNFPDGNSFDNGNTGSFSSDGFNVSAGGGSIDGWIFMDTVGLPPEVVMSYTLTRILSKKA</sequence>
<evidence type="ECO:0000313" key="1">
    <source>
        <dbReference type="EMBL" id="KAJ0007670.1"/>
    </source>
</evidence>
<protein>
    <submittedName>
        <fullName evidence="1">Uncharacterized protein</fullName>
    </submittedName>
</protein>
<gene>
    <name evidence="1" type="ORF">Pint_29679</name>
</gene>
<keyword evidence="2" id="KW-1185">Reference proteome</keyword>
<name>A0ACC0X158_9ROSI</name>
<evidence type="ECO:0000313" key="2">
    <source>
        <dbReference type="Proteomes" id="UP001163603"/>
    </source>
</evidence>
<dbReference type="EMBL" id="CM047750">
    <property type="protein sequence ID" value="KAJ0007670.1"/>
    <property type="molecule type" value="Genomic_DNA"/>
</dbReference>
<proteinExistence type="predicted"/>
<organism evidence="1 2">
    <name type="scientific">Pistacia integerrima</name>
    <dbReference type="NCBI Taxonomy" id="434235"/>
    <lineage>
        <taxon>Eukaryota</taxon>
        <taxon>Viridiplantae</taxon>
        <taxon>Streptophyta</taxon>
        <taxon>Embryophyta</taxon>
        <taxon>Tracheophyta</taxon>
        <taxon>Spermatophyta</taxon>
        <taxon>Magnoliopsida</taxon>
        <taxon>eudicotyledons</taxon>
        <taxon>Gunneridae</taxon>
        <taxon>Pentapetalae</taxon>
        <taxon>rosids</taxon>
        <taxon>malvids</taxon>
        <taxon>Sapindales</taxon>
        <taxon>Anacardiaceae</taxon>
        <taxon>Pistacia</taxon>
    </lineage>
</organism>
<dbReference type="Proteomes" id="UP001163603">
    <property type="component" value="Chromosome 15"/>
</dbReference>
<accession>A0ACC0X158</accession>
<comment type="caution">
    <text evidence="1">The sequence shown here is derived from an EMBL/GenBank/DDBJ whole genome shotgun (WGS) entry which is preliminary data.</text>
</comment>
<reference evidence="2" key="1">
    <citation type="journal article" date="2023" name="G3 (Bethesda)">
        <title>Genome assembly and association tests identify interacting loci associated with vigor, precocity, and sex in interspecific pistachio rootstocks.</title>
        <authorList>
            <person name="Palmer W."/>
            <person name="Jacygrad E."/>
            <person name="Sagayaradj S."/>
            <person name="Cavanaugh K."/>
            <person name="Han R."/>
            <person name="Bertier L."/>
            <person name="Beede B."/>
            <person name="Kafkas S."/>
            <person name="Golino D."/>
            <person name="Preece J."/>
            <person name="Michelmore R."/>
        </authorList>
    </citation>
    <scope>NUCLEOTIDE SEQUENCE [LARGE SCALE GENOMIC DNA]</scope>
</reference>